<comment type="caution">
    <text evidence="1">The sequence shown here is derived from an EMBL/GenBank/DDBJ whole genome shotgun (WGS) entry which is preliminary data.</text>
</comment>
<dbReference type="OrthoDB" id="3858188at2759"/>
<proteinExistence type="predicted"/>
<dbReference type="STRING" id="1441469.A0A225ALP7"/>
<gene>
    <name evidence="1" type="ORF">UA08_02540</name>
</gene>
<reference evidence="1 2" key="1">
    <citation type="submission" date="2015-06" db="EMBL/GenBank/DDBJ databases">
        <title>Talaromyces atroroseus IBT 11181 draft genome.</title>
        <authorList>
            <person name="Rasmussen K.B."/>
            <person name="Rasmussen S."/>
            <person name="Petersen B."/>
            <person name="Sicheritz-Ponten T."/>
            <person name="Mortensen U.H."/>
            <person name="Thrane U."/>
        </authorList>
    </citation>
    <scope>NUCLEOTIDE SEQUENCE [LARGE SCALE GENOMIC DNA]</scope>
    <source>
        <strain evidence="1 2">IBT 11181</strain>
    </source>
</reference>
<accession>A0A225ALP7</accession>
<dbReference type="Proteomes" id="UP000214365">
    <property type="component" value="Unassembled WGS sequence"/>
</dbReference>
<keyword evidence="2" id="KW-1185">Reference proteome</keyword>
<dbReference type="GeneID" id="31002295"/>
<dbReference type="RefSeq" id="XP_020122622.1">
    <property type="nucleotide sequence ID" value="XM_020264594.1"/>
</dbReference>
<protein>
    <submittedName>
        <fullName evidence="1">Uncharacterized protein</fullName>
    </submittedName>
</protein>
<name>A0A225ALP7_TALAT</name>
<evidence type="ECO:0000313" key="1">
    <source>
        <dbReference type="EMBL" id="OKL62501.1"/>
    </source>
</evidence>
<sequence>MPMKSLAQSRWAVPERESESESAVISSFTSASSAKARSQELARFLKIVSRLKWKLPFLSEGYRLATAAASPADVAHAEIMFKIDFHEYYALLERAIVHLLAVFDIVVHSSRYKGSSDNKVNGGGTGNHRYHANVLEALEKKSCPLHPSLGSGAVREQLRRAKQLRNQWKTADSSDEDEQLKMPLESYDLEGILMAIFAGLEEAHALAEEHVMKAESDMDVETGNGNISPPSVEADWDFIVDAMDWQAV</sequence>
<dbReference type="EMBL" id="LFMY01000003">
    <property type="protein sequence ID" value="OKL62501.1"/>
    <property type="molecule type" value="Genomic_DNA"/>
</dbReference>
<dbReference type="AlphaFoldDB" id="A0A225ALP7"/>
<organism evidence="1 2">
    <name type="scientific">Talaromyces atroroseus</name>
    <dbReference type="NCBI Taxonomy" id="1441469"/>
    <lineage>
        <taxon>Eukaryota</taxon>
        <taxon>Fungi</taxon>
        <taxon>Dikarya</taxon>
        <taxon>Ascomycota</taxon>
        <taxon>Pezizomycotina</taxon>
        <taxon>Eurotiomycetes</taxon>
        <taxon>Eurotiomycetidae</taxon>
        <taxon>Eurotiales</taxon>
        <taxon>Trichocomaceae</taxon>
        <taxon>Talaromyces</taxon>
        <taxon>Talaromyces sect. Trachyspermi</taxon>
    </lineage>
</organism>
<evidence type="ECO:0000313" key="2">
    <source>
        <dbReference type="Proteomes" id="UP000214365"/>
    </source>
</evidence>